<dbReference type="Pfam" id="PF09763">
    <property type="entry name" value="Sec3_CC"/>
    <property type="match status" value="1"/>
</dbReference>
<keyword evidence="4" id="KW-0175">Coiled coil</keyword>
<feature type="compositionally biased region" description="Low complexity" evidence="5">
    <location>
        <begin position="237"/>
        <end position="271"/>
    </location>
</feature>
<accession>A0A4U0XVN8</accession>
<proteinExistence type="inferred from homology"/>
<keyword evidence="3" id="KW-0268">Exocytosis</keyword>
<feature type="compositionally biased region" description="Basic and acidic residues" evidence="5">
    <location>
        <begin position="751"/>
        <end position="761"/>
    </location>
</feature>
<feature type="compositionally biased region" description="Polar residues" evidence="5">
    <location>
        <begin position="358"/>
        <end position="371"/>
    </location>
</feature>
<dbReference type="InterPro" id="IPR048628">
    <property type="entry name" value="Sec3_C"/>
</dbReference>
<feature type="compositionally biased region" description="Basic and acidic residues" evidence="5">
    <location>
        <begin position="861"/>
        <end position="876"/>
    </location>
</feature>
<dbReference type="PANTHER" id="PTHR16092:SF14">
    <property type="entry name" value="EXOCYST COMPLEX COMPONENT 1 ISOFORM X1"/>
    <property type="match status" value="1"/>
</dbReference>
<dbReference type="GO" id="GO:0006887">
    <property type="term" value="P:exocytosis"/>
    <property type="evidence" value="ECO:0007669"/>
    <property type="project" value="UniProtKB-KW"/>
</dbReference>
<feature type="region of interest" description="Disordered" evidence="5">
    <location>
        <begin position="920"/>
        <end position="943"/>
    </location>
</feature>
<feature type="compositionally biased region" description="Low complexity" evidence="5">
    <location>
        <begin position="433"/>
        <end position="468"/>
    </location>
</feature>
<feature type="region of interest" description="Disordered" evidence="5">
    <location>
        <begin position="1"/>
        <end position="56"/>
    </location>
</feature>
<comment type="caution">
    <text evidence="7">The sequence shown here is derived from an EMBL/GenBank/DDBJ whole genome shotgun (WGS) entry which is preliminary data.</text>
</comment>
<feature type="compositionally biased region" description="Pro residues" evidence="5">
    <location>
        <begin position="380"/>
        <end position="396"/>
    </location>
</feature>
<evidence type="ECO:0000256" key="5">
    <source>
        <dbReference type="SAM" id="MobiDB-lite"/>
    </source>
</evidence>
<feature type="compositionally biased region" description="Polar residues" evidence="5">
    <location>
        <begin position="486"/>
        <end position="498"/>
    </location>
</feature>
<feature type="compositionally biased region" description="Low complexity" evidence="5">
    <location>
        <begin position="701"/>
        <end position="712"/>
    </location>
</feature>
<protein>
    <recommendedName>
        <fullName evidence="6">Exocyst complex component Sec3 PIP2-binding N-terminal domain-containing protein</fullName>
    </recommendedName>
</protein>
<feature type="compositionally biased region" description="Low complexity" evidence="5">
    <location>
        <begin position="765"/>
        <end position="774"/>
    </location>
</feature>
<comment type="similarity">
    <text evidence="1">Belongs to the SEC3 family.</text>
</comment>
<feature type="compositionally biased region" description="Basic and acidic residues" evidence="5">
    <location>
        <begin position="588"/>
        <end position="599"/>
    </location>
</feature>
<dbReference type="Pfam" id="PF20654">
    <property type="entry name" value="Sec3_C-term"/>
    <property type="match status" value="1"/>
</dbReference>
<feature type="compositionally biased region" description="Low complexity" evidence="5">
    <location>
        <begin position="39"/>
        <end position="53"/>
    </location>
</feature>
<feature type="compositionally biased region" description="Polar residues" evidence="5">
    <location>
        <begin position="1"/>
        <end position="13"/>
    </location>
</feature>
<dbReference type="GO" id="GO:0005886">
    <property type="term" value="C:plasma membrane"/>
    <property type="evidence" value="ECO:0007669"/>
    <property type="project" value="TreeGrafter"/>
</dbReference>
<evidence type="ECO:0000256" key="4">
    <source>
        <dbReference type="ARBA" id="ARBA00023054"/>
    </source>
</evidence>
<feature type="compositionally biased region" description="Low complexity" evidence="5">
    <location>
        <begin position="402"/>
        <end position="426"/>
    </location>
</feature>
<evidence type="ECO:0000256" key="3">
    <source>
        <dbReference type="ARBA" id="ARBA00022483"/>
    </source>
</evidence>
<feature type="region of interest" description="Disordered" evidence="5">
    <location>
        <begin position="232"/>
        <end position="774"/>
    </location>
</feature>
<feature type="domain" description="Exocyst complex component Sec3 PIP2-binding N-terminal" evidence="6">
    <location>
        <begin position="107"/>
        <end position="215"/>
    </location>
</feature>
<organism evidence="7 8">
    <name type="scientific">Friedmanniomyces simplex</name>
    <dbReference type="NCBI Taxonomy" id="329884"/>
    <lineage>
        <taxon>Eukaryota</taxon>
        <taxon>Fungi</taxon>
        <taxon>Dikarya</taxon>
        <taxon>Ascomycota</taxon>
        <taxon>Pezizomycotina</taxon>
        <taxon>Dothideomycetes</taxon>
        <taxon>Dothideomycetidae</taxon>
        <taxon>Mycosphaerellales</taxon>
        <taxon>Teratosphaeriaceae</taxon>
        <taxon>Friedmanniomyces</taxon>
    </lineage>
</organism>
<reference evidence="7 8" key="1">
    <citation type="submission" date="2017-03" db="EMBL/GenBank/DDBJ databases">
        <title>Genomes of endolithic fungi from Antarctica.</title>
        <authorList>
            <person name="Coleine C."/>
            <person name="Masonjones S."/>
            <person name="Stajich J.E."/>
        </authorList>
    </citation>
    <scope>NUCLEOTIDE SEQUENCE [LARGE SCALE GENOMIC DNA]</scope>
    <source>
        <strain evidence="7 8">CCFEE 5184</strain>
    </source>
</reference>
<keyword evidence="8" id="KW-1185">Reference proteome</keyword>
<feature type="compositionally biased region" description="Low complexity" evidence="5">
    <location>
        <begin position="511"/>
        <end position="521"/>
    </location>
</feature>
<evidence type="ECO:0000313" key="8">
    <source>
        <dbReference type="Proteomes" id="UP000309340"/>
    </source>
</evidence>
<dbReference type="Gene3D" id="2.30.29.90">
    <property type="match status" value="1"/>
</dbReference>
<dbReference type="FunFam" id="2.30.29.90:FF:000003">
    <property type="entry name" value="Exocyst complex component Sec3"/>
    <property type="match status" value="1"/>
</dbReference>
<sequence length="1800" mass="193835">MSRQPTSTGLRNMSTTSASSTTALPQPQPAHQHLATPLSQPRSVSPSASSAMSRAERFEDEKRRLIASCFSKLDANGQLSESYITHIRIQEDAAYPSAPPPPDSVENNKKPRLIIIAVRSTGRVRMHKARENNNGSFSIGKTWNLEEMSAIETFSNNVAAPVPPTPQSERDALHRQWAGSVGFTVTLTKPYYWQAGTSKEKDFFIASAVKIYRKYTKGLAPELKGFDEREKEAMLGSSRIQQPPTQQQLQQSSPGAGSVQSQQQGSDVSPGMRAESRDISPVAPPQPPFAQRPQSREESRYRQSPGPPSSIHDVPRSGSAVPVAGSRQASETSAPSRWAPPPAQQVPRPFASQEHMRSQSPSAQARMQQRQEYAARPGTSPGPRPPQQGLPMPPSILPSARSESPGGSSLASSLGVGRPQVRAASPPRERRAQQQQPQAREVQDAPQAPSQQYPPQRLQQQQQQPQPQTNGTGTSGANLFAATRQRWMNNPQAQTQPDQRPLSPGAPQLPPIQTSQSISTSGQPLSAHPQTGVSDASSAGFDFGDAVAVGAITSFWGPGPGGAGPAPMTPPLPVAITQEPASPSTPERSARRPQLHDRGVSLNDSPSAELRPPPLRSSGGARTSSADQGERGGSLYGTPRDGNSAVHSAQPTPHSEEPPEIIRPLAVRDKWRQSGEGSRPMSSRGMGDAGGNLAMPGGFATTPGGPSPMGTPGAEGSNPLPTTARGEVDENEGAAAKERLAAEQAEAAATAEREQEQERLRSVAQEEAQAAANAEAEAAYRPGLGPMIKKNAVRDKFKKAAVAASAFKPRPGGAAEKILRAKAEREAMSAESGEVVDGVSGFVPRPGAMSPAPAPPVGGDAGKEDAVGGPREKEIQPPEQAVQAEAPKVEVSSPMSPMQKSLDSPGIMGLGVQGVQLTDDVLPSEQPDPHLKTPEQQEATDQAERDLFEQREVRKSQAKIKRRGAASQRKIAALGIDPALLEGRALDFEATLTDFGYFGREALDPKALTVIEADLRREQGRLEAGTWLSQTDAQREEKIVAVEGLFDRTIAECDELEGLLTLYSVELGSLNEDVAFIEAQSQGLQVQSANQKGLGRELEGLLETVGLDRRVLEPLRRGDLGDLSEQPGGLGEVEGSLVRLWGAMVTIEPSLRSGRGKGKGRVVSADGSAGGEASEPLSAMRAVREKREVYEREAGAFVQRFVEFLEQQAFAQAFGGARGRVMRPASSGGAKRMNKEVFAEARRGLWAWGPMLLFVRDINAPGWGTVLRVYCQKAGPVYGDAFRENLVGWKGAAKKPGQEEAELLFTTAEKEESGSASGVAGVNAARKLTIKRSQTLAKTLRTASGAKSPIERSRGQGQMMSSEVFGGAMDEMAPLISQEQNFVVELFHATGTETQDFAELVNATPPDERRGTNLLAPRPMDPDREMAKQVTGLMEQLFSSFAQEMGALLEWSVAGDPIQGVGVMACLSRHTYYLRESSQEFLLQLLDTLSSRLQNLWSKFVDEQVRAIEDTKVKVKKRKGVIGFMKVFPHFAAGVESVFSTVAREEYERPGGEAMAEVRRLVDETYGRINRAMFDSLKVIAKESPTAAGAGGAPQRGVGGGGVGAVGGGEDPEDKEVLNYHILLIENMNHYIEEVDDGGKEGVLAEWRGKAMMERAEALEAYVGRVITRPLGKLLDFLDSTESLLALHPTNPTAIASRPSSSRKTARNLFAQYDAKELRRGVETLRKRIEKHFGDADEEAISRGLVALVGKECERAYERTVERMERLVREVWPPGEGEKGVEVEFGKEDVRGAFKSLQRA</sequence>
<name>A0A4U0XVN8_9PEZI</name>
<dbReference type="STRING" id="329884.A0A4U0XVN8"/>
<gene>
    <name evidence="7" type="ORF">B0A55_03355</name>
</gene>
<dbReference type="Pfam" id="PF15277">
    <property type="entry name" value="Sec3-PIP2_bind"/>
    <property type="match status" value="1"/>
</dbReference>
<dbReference type="GO" id="GO:0006893">
    <property type="term" value="P:Golgi to plasma membrane transport"/>
    <property type="evidence" value="ECO:0007669"/>
    <property type="project" value="TreeGrafter"/>
</dbReference>
<dbReference type="GO" id="GO:0005546">
    <property type="term" value="F:phosphatidylinositol-4,5-bisphosphate binding"/>
    <property type="evidence" value="ECO:0007669"/>
    <property type="project" value="TreeGrafter"/>
</dbReference>
<dbReference type="CDD" id="cd13315">
    <property type="entry name" value="PH_Sec3"/>
    <property type="match status" value="1"/>
</dbReference>
<evidence type="ECO:0000256" key="2">
    <source>
        <dbReference type="ARBA" id="ARBA00022448"/>
    </source>
</evidence>
<dbReference type="PANTHER" id="PTHR16092">
    <property type="entry name" value="SEC3/SYNTAXIN-RELATED"/>
    <property type="match status" value="1"/>
</dbReference>
<evidence type="ECO:0000313" key="7">
    <source>
        <dbReference type="EMBL" id="TKA79593.1"/>
    </source>
</evidence>
<dbReference type="InterPro" id="IPR028258">
    <property type="entry name" value="Sec3-PIP2_bind"/>
</dbReference>
<evidence type="ECO:0000256" key="1">
    <source>
        <dbReference type="ARBA" id="ARBA00006518"/>
    </source>
</evidence>
<evidence type="ECO:0000259" key="6">
    <source>
        <dbReference type="SMART" id="SM01313"/>
    </source>
</evidence>
<dbReference type="EMBL" id="NAJQ01000086">
    <property type="protein sequence ID" value="TKA79593.1"/>
    <property type="molecule type" value="Genomic_DNA"/>
</dbReference>
<dbReference type="SMART" id="SM01313">
    <property type="entry name" value="Sec3-PIP2_bind"/>
    <property type="match status" value="1"/>
</dbReference>
<dbReference type="Proteomes" id="UP000309340">
    <property type="component" value="Unassembled WGS sequence"/>
</dbReference>
<keyword evidence="2" id="KW-0813">Transport</keyword>
<feature type="compositionally biased region" description="Polar residues" evidence="5">
    <location>
        <begin position="522"/>
        <end position="537"/>
    </location>
</feature>
<dbReference type="InterPro" id="IPR019160">
    <property type="entry name" value="Sec3_CC"/>
</dbReference>
<feature type="region of interest" description="Disordered" evidence="5">
    <location>
        <begin position="826"/>
        <end position="899"/>
    </location>
</feature>
<feature type="compositionally biased region" description="Low complexity" evidence="5">
    <location>
        <begin position="14"/>
        <end position="23"/>
    </location>
</feature>
<dbReference type="GO" id="GO:0000145">
    <property type="term" value="C:exocyst"/>
    <property type="evidence" value="ECO:0007669"/>
    <property type="project" value="InterPro"/>
</dbReference>
<dbReference type="OrthoDB" id="27109at2759"/>